<protein>
    <recommendedName>
        <fullName evidence="7">RING-type domain-containing protein</fullName>
    </recommendedName>
</protein>
<dbReference type="OrthoDB" id="8062037at2759"/>
<dbReference type="PANTHER" id="PTHR14155:SF627">
    <property type="entry name" value="OS06G0192800 PROTEIN"/>
    <property type="match status" value="1"/>
</dbReference>
<evidence type="ECO:0000313" key="9">
    <source>
        <dbReference type="Proteomes" id="UP000054549"/>
    </source>
</evidence>
<evidence type="ECO:0000256" key="1">
    <source>
        <dbReference type="ARBA" id="ARBA00022723"/>
    </source>
</evidence>
<dbReference type="InParanoid" id="A0A0C2TH00"/>
<feature type="compositionally biased region" description="Polar residues" evidence="5">
    <location>
        <begin position="346"/>
        <end position="355"/>
    </location>
</feature>
<dbReference type="EMBL" id="KN818237">
    <property type="protein sequence ID" value="KIL66189.1"/>
    <property type="molecule type" value="Genomic_DNA"/>
</dbReference>
<reference evidence="8 9" key="1">
    <citation type="submission" date="2014-04" db="EMBL/GenBank/DDBJ databases">
        <title>Evolutionary Origins and Diversification of the Mycorrhizal Mutualists.</title>
        <authorList>
            <consortium name="DOE Joint Genome Institute"/>
            <consortium name="Mycorrhizal Genomics Consortium"/>
            <person name="Kohler A."/>
            <person name="Kuo A."/>
            <person name="Nagy L.G."/>
            <person name="Floudas D."/>
            <person name="Copeland A."/>
            <person name="Barry K.W."/>
            <person name="Cichocki N."/>
            <person name="Veneault-Fourrey C."/>
            <person name="LaButti K."/>
            <person name="Lindquist E.A."/>
            <person name="Lipzen A."/>
            <person name="Lundell T."/>
            <person name="Morin E."/>
            <person name="Murat C."/>
            <person name="Riley R."/>
            <person name="Ohm R."/>
            <person name="Sun H."/>
            <person name="Tunlid A."/>
            <person name="Henrissat B."/>
            <person name="Grigoriev I.V."/>
            <person name="Hibbett D.S."/>
            <person name="Martin F."/>
        </authorList>
    </citation>
    <scope>NUCLEOTIDE SEQUENCE [LARGE SCALE GENOMIC DNA]</scope>
    <source>
        <strain evidence="8 9">Koide BX008</strain>
    </source>
</reference>
<dbReference type="STRING" id="946122.A0A0C2TH00"/>
<dbReference type="GO" id="GO:0008270">
    <property type="term" value="F:zinc ion binding"/>
    <property type="evidence" value="ECO:0007669"/>
    <property type="project" value="UniProtKB-KW"/>
</dbReference>
<dbReference type="InterPro" id="IPR013083">
    <property type="entry name" value="Znf_RING/FYVE/PHD"/>
</dbReference>
<feature type="transmembrane region" description="Helical" evidence="6">
    <location>
        <begin position="691"/>
        <end position="711"/>
    </location>
</feature>
<keyword evidence="9" id="KW-1185">Reference proteome</keyword>
<dbReference type="InterPro" id="IPR053238">
    <property type="entry name" value="RING-H2_zinc_finger"/>
</dbReference>
<dbReference type="CDD" id="cd16448">
    <property type="entry name" value="RING-H2"/>
    <property type="match status" value="1"/>
</dbReference>
<keyword evidence="6" id="KW-0472">Membrane</keyword>
<sequence>MAGPSNTRRISGSVPGLLDPSQPERLFRLPGSRLQFASFDPLAATAQRDVTGFRKFSTDGKSCRPKRIVIEITPSGDSFWRYVPNARLDDGVEDEGEWPRQVEICGDMIECSQDQWDIYKLDSLYECRVRIPPNLGQITRATDTKTAAEALERKRPASTSPIEGPAPLGRQRKRACPNPKGHCQNGHADVRDDMMDVEAMDVDELPPTKDEKETDFPKTYRAERKVPGHNGGRRPQEAQTYVPCELTRVHLTEELIVADIPEFLSTLDDFSRERTTEQQFIYATVHKGKRARTASPTSARRELKSKLLGREIPKRHRREQDFLVKQQRREEKLFKDLMADAQQMHNDAQGDTQNGVEEESLQSEEDEEVARRIAIEESRRKLAELEGDKHLWEAAAKQRSMREEAERGSIRVKVATLHSVEKERAEAERKARTLREAEEKRKEDERRQHEAAAQRERESRQRQQQRWAYGPWTTQRALERYKVLSEEFDSTKFSTELPLTVEAVPWPILTPPARLNIADVNWNAVEKFFTSVENHMKPQEYKVLVEKSHRRFHPDRWRSRSLWKTVVDETERDGMEVGKGTLDLIGCAALMAFNTLRLLRSPSGSMDAEPHRHASPRRTGSADDIIRGSELVDQGVLMADTSPSTTGPMQAVQDSPQRQRQPAFSRIASFFGIGRNASPQRKLNASLIQDLAWNLSQIVIIVIMLVLTGTYFRSVENAHLSEWSACDRPLGVWSCIWIFRACLSTVLAVWDYKRNTNRHANDEETRPSTANIHNIPASSPVQNANPTLAQQSTNTQTTNTTENPERPAVRKNRLYSRLTLFSSLLTLSWFLVAHILEYTSINTCRRTSPHLWWLMFGILSIMYLMVLEVVVLGVFVFIVGPILYLLWNLVLIAMGRHPLQNPGMISPEIGKLSRTVVDRIPLVMYIPPPPTGLDPMELTKPEVIYSYPPQQPLGKAPSKPRFRFFRRLSSKERKTDASDSSNQKLESESEPKGLGDWEDNWEQSELPFVILEDNRAACAICLNDFEAPRRKAVQTYQENETKSISSDHGVADTIAEEERDSALKLEDAGEGAQPLRLLKCGHVFHKTCLDPWLTNVSGRCPVCQKAVELPIEKKKTRRQSDRSTSR</sequence>
<feature type="compositionally biased region" description="Basic and acidic residues" evidence="5">
    <location>
        <begin position="422"/>
        <end position="461"/>
    </location>
</feature>
<evidence type="ECO:0000259" key="7">
    <source>
        <dbReference type="PROSITE" id="PS50089"/>
    </source>
</evidence>
<evidence type="ECO:0000256" key="3">
    <source>
        <dbReference type="ARBA" id="ARBA00022833"/>
    </source>
</evidence>
<evidence type="ECO:0000256" key="5">
    <source>
        <dbReference type="SAM" id="MobiDB-lite"/>
    </source>
</evidence>
<keyword evidence="3" id="KW-0862">Zinc</keyword>
<dbReference type="AlphaFoldDB" id="A0A0C2TH00"/>
<feature type="compositionally biased region" description="Polar residues" evidence="5">
    <location>
        <begin position="1"/>
        <end position="10"/>
    </location>
</feature>
<feature type="compositionally biased region" description="Basic and acidic residues" evidence="5">
    <location>
        <begin position="985"/>
        <end position="995"/>
    </location>
</feature>
<dbReference type="InterPro" id="IPR001841">
    <property type="entry name" value="Znf_RING"/>
</dbReference>
<accession>A0A0C2TH00</accession>
<evidence type="ECO:0000256" key="6">
    <source>
        <dbReference type="SAM" id="Phobius"/>
    </source>
</evidence>
<feature type="region of interest" description="Disordered" evidence="5">
    <location>
        <begin position="150"/>
        <end position="188"/>
    </location>
</feature>
<dbReference type="Proteomes" id="UP000054549">
    <property type="component" value="Unassembled WGS sequence"/>
</dbReference>
<gene>
    <name evidence="8" type="ORF">M378DRAFT_75405</name>
</gene>
<feature type="compositionally biased region" description="Polar residues" evidence="5">
    <location>
        <begin position="767"/>
        <end position="786"/>
    </location>
</feature>
<dbReference type="HOGENOM" id="CLU_280899_0_0_1"/>
<dbReference type="SMART" id="SM00184">
    <property type="entry name" value="RING"/>
    <property type="match status" value="1"/>
</dbReference>
<proteinExistence type="predicted"/>
<dbReference type="Gene3D" id="3.30.40.10">
    <property type="entry name" value="Zinc/RING finger domain, C3HC4 (zinc finger)"/>
    <property type="match status" value="1"/>
</dbReference>
<dbReference type="SUPFAM" id="SSF57850">
    <property type="entry name" value="RING/U-box"/>
    <property type="match status" value="1"/>
</dbReference>
<feature type="region of interest" description="Disordered" evidence="5">
    <location>
        <begin position="1"/>
        <end position="22"/>
    </location>
</feature>
<feature type="transmembrane region" description="Helical" evidence="6">
    <location>
        <begin position="856"/>
        <end position="887"/>
    </location>
</feature>
<keyword evidence="2 4" id="KW-0863">Zinc-finger</keyword>
<dbReference type="PROSITE" id="PS50089">
    <property type="entry name" value="ZF_RING_2"/>
    <property type="match status" value="1"/>
</dbReference>
<evidence type="ECO:0000256" key="2">
    <source>
        <dbReference type="ARBA" id="ARBA00022771"/>
    </source>
</evidence>
<feature type="transmembrane region" description="Helical" evidence="6">
    <location>
        <begin position="814"/>
        <end position="836"/>
    </location>
</feature>
<evidence type="ECO:0000313" key="8">
    <source>
        <dbReference type="EMBL" id="KIL66189.1"/>
    </source>
</evidence>
<feature type="region of interest" description="Disordered" evidence="5">
    <location>
        <begin position="970"/>
        <end position="998"/>
    </location>
</feature>
<keyword evidence="1" id="KW-0479">Metal-binding</keyword>
<dbReference type="PANTHER" id="PTHR14155">
    <property type="entry name" value="RING FINGER DOMAIN-CONTAINING"/>
    <property type="match status" value="1"/>
</dbReference>
<name>A0A0C2TH00_AMAMK</name>
<feature type="compositionally biased region" description="Acidic residues" evidence="5">
    <location>
        <begin position="356"/>
        <end position="368"/>
    </location>
</feature>
<feature type="region of interest" description="Disordered" evidence="5">
    <location>
        <begin position="346"/>
        <end position="369"/>
    </location>
</feature>
<keyword evidence="6" id="KW-0812">Transmembrane</keyword>
<feature type="domain" description="RING-type" evidence="7">
    <location>
        <begin position="1018"/>
        <end position="1104"/>
    </location>
</feature>
<feature type="region of interest" description="Disordered" evidence="5">
    <location>
        <begin position="422"/>
        <end position="466"/>
    </location>
</feature>
<feature type="region of interest" description="Disordered" evidence="5">
    <location>
        <begin position="603"/>
        <end position="625"/>
    </location>
</feature>
<keyword evidence="6" id="KW-1133">Transmembrane helix</keyword>
<dbReference type="Pfam" id="PF13639">
    <property type="entry name" value="zf-RING_2"/>
    <property type="match status" value="1"/>
</dbReference>
<evidence type="ECO:0000256" key="4">
    <source>
        <dbReference type="PROSITE-ProRule" id="PRU00175"/>
    </source>
</evidence>
<organism evidence="8 9">
    <name type="scientific">Amanita muscaria (strain Koide BX008)</name>
    <dbReference type="NCBI Taxonomy" id="946122"/>
    <lineage>
        <taxon>Eukaryota</taxon>
        <taxon>Fungi</taxon>
        <taxon>Dikarya</taxon>
        <taxon>Basidiomycota</taxon>
        <taxon>Agaricomycotina</taxon>
        <taxon>Agaricomycetes</taxon>
        <taxon>Agaricomycetidae</taxon>
        <taxon>Agaricales</taxon>
        <taxon>Pluteineae</taxon>
        <taxon>Amanitaceae</taxon>
        <taxon>Amanita</taxon>
    </lineage>
</organism>
<feature type="region of interest" description="Disordered" evidence="5">
    <location>
        <begin position="759"/>
        <end position="786"/>
    </location>
</feature>